<feature type="domain" description="DAGKc" evidence="12">
    <location>
        <begin position="5"/>
        <end position="134"/>
    </location>
</feature>
<dbReference type="RefSeq" id="WP_187257369.1">
    <property type="nucleotide sequence ID" value="NZ_JBHULF010000007.1"/>
</dbReference>
<keyword evidence="5" id="KW-0547">Nucleotide-binding</keyword>
<dbReference type="EMBL" id="MBUA01000023">
    <property type="protein sequence ID" value="MBC6491926.1"/>
    <property type="molecule type" value="Genomic_DNA"/>
</dbReference>
<evidence type="ECO:0000256" key="6">
    <source>
        <dbReference type="ARBA" id="ARBA00022777"/>
    </source>
</evidence>
<dbReference type="PROSITE" id="PS50146">
    <property type="entry name" value="DAGK"/>
    <property type="match status" value="1"/>
</dbReference>
<dbReference type="InterPro" id="IPR005218">
    <property type="entry name" value="Diacylglycerol/lipid_kinase"/>
</dbReference>
<dbReference type="InterPro" id="IPR050187">
    <property type="entry name" value="Lipid_Phosphate_FormReg"/>
</dbReference>
<keyword evidence="8" id="KW-0460">Magnesium</keyword>
<evidence type="ECO:0000256" key="5">
    <source>
        <dbReference type="ARBA" id="ARBA00022741"/>
    </source>
</evidence>
<dbReference type="InterPro" id="IPR045540">
    <property type="entry name" value="YegS/DAGK_C"/>
</dbReference>
<dbReference type="Proteomes" id="UP000765802">
    <property type="component" value="Unassembled WGS sequence"/>
</dbReference>
<keyword evidence="2" id="KW-0444">Lipid biosynthesis</keyword>
<evidence type="ECO:0000256" key="4">
    <source>
        <dbReference type="ARBA" id="ARBA00022723"/>
    </source>
</evidence>
<keyword evidence="9" id="KW-0443">Lipid metabolism</keyword>
<evidence type="ECO:0000256" key="8">
    <source>
        <dbReference type="ARBA" id="ARBA00022842"/>
    </source>
</evidence>
<dbReference type="InterPro" id="IPR001206">
    <property type="entry name" value="Diacylglycerol_kinase_cat_dom"/>
</dbReference>
<keyword evidence="4" id="KW-0479">Metal-binding</keyword>
<evidence type="ECO:0000256" key="1">
    <source>
        <dbReference type="ARBA" id="ARBA00001946"/>
    </source>
</evidence>
<dbReference type="SMART" id="SM00046">
    <property type="entry name" value="DAGKc"/>
    <property type="match status" value="1"/>
</dbReference>
<protein>
    <submittedName>
        <fullName evidence="13">Diacylglycerol kinase</fullName>
    </submittedName>
</protein>
<dbReference type="Gene3D" id="3.40.50.10330">
    <property type="entry name" value="Probable inorganic polyphosphate/atp-NAD kinase, domain 1"/>
    <property type="match status" value="1"/>
</dbReference>
<evidence type="ECO:0000256" key="2">
    <source>
        <dbReference type="ARBA" id="ARBA00022516"/>
    </source>
</evidence>
<dbReference type="SUPFAM" id="SSF111331">
    <property type="entry name" value="NAD kinase/diacylglycerol kinase-like"/>
    <property type="match status" value="1"/>
</dbReference>
<reference evidence="13 14" key="1">
    <citation type="submission" date="2016-07" db="EMBL/GenBank/DDBJ databases">
        <title>Genome analysis of Flavihumibacter stibioxidans YS-17.</title>
        <authorList>
            <person name="Shi K."/>
            <person name="Han Y."/>
            <person name="Wang G."/>
        </authorList>
    </citation>
    <scope>NUCLEOTIDE SEQUENCE [LARGE SCALE GENOMIC DNA]</scope>
    <source>
        <strain evidence="13 14">YS-17</strain>
    </source>
</reference>
<dbReference type="PANTHER" id="PTHR12358:SF106">
    <property type="entry name" value="LIPID KINASE YEGS"/>
    <property type="match status" value="1"/>
</dbReference>
<evidence type="ECO:0000313" key="14">
    <source>
        <dbReference type="Proteomes" id="UP000765802"/>
    </source>
</evidence>
<dbReference type="InterPro" id="IPR016064">
    <property type="entry name" value="NAD/diacylglycerol_kinase_sf"/>
</dbReference>
<keyword evidence="14" id="KW-1185">Reference proteome</keyword>
<name>A0ABR7MA84_9BACT</name>
<dbReference type="Pfam" id="PF19279">
    <property type="entry name" value="YegS_C"/>
    <property type="match status" value="1"/>
</dbReference>
<accession>A0ABR7MA84</accession>
<dbReference type="PANTHER" id="PTHR12358">
    <property type="entry name" value="SPHINGOSINE KINASE"/>
    <property type="match status" value="1"/>
</dbReference>
<evidence type="ECO:0000313" key="13">
    <source>
        <dbReference type="EMBL" id="MBC6491926.1"/>
    </source>
</evidence>
<dbReference type="NCBIfam" id="TIGR00147">
    <property type="entry name" value="YegS/Rv2252/BmrU family lipid kinase"/>
    <property type="match status" value="1"/>
</dbReference>
<comment type="cofactor">
    <cofactor evidence="1">
        <name>Mg(2+)</name>
        <dbReference type="ChEBI" id="CHEBI:18420"/>
    </cofactor>
</comment>
<comment type="caution">
    <text evidence="13">The sequence shown here is derived from an EMBL/GenBank/DDBJ whole genome shotgun (WGS) entry which is preliminary data.</text>
</comment>
<sequence length="305" mass="33381">MPTSKSNKKYIFLVNPISGTSAKTGLGEQVLKVANSHGVTAIILPTVAGGDYRFVEQKIIEEGFTEVIICGGDGTVNQVVNSIRHLPVNFGIIPFGSGNGLAFSARIPKSTPKALELAFTGKARYVDAFMVNDSFACMLCGLGFDAKVAHDFANQPGRGLLTYTQQTLKNFFSAKPYHFEMVANDHIIQTDAFFISVANSNQFGNKFTIAPKASLNDGLLDIVVVPKMNKAILPFAIIQQISGGKLTGTKDDNYQSIQYFQASRIQIRNRDDAPLHIDGEPRETMETLNIKIIPRCFQLIQPMTD</sequence>
<evidence type="ECO:0000259" key="12">
    <source>
        <dbReference type="PROSITE" id="PS50146"/>
    </source>
</evidence>
<proteinExistence type="predicted"/>
<dbReference type="Pfam" id="PF00781">
    <property type="entry name" value="DAGK_cat"/>
    <property type="match status" value="1"/>
</dbReference>
<gene>
    <name evidence="13" type="ORF">BC349_12760</name>
</gene>
<evidence type="ECO:0000256" key="9">
    <source>
        <dbReference type="ARBA" id="ARBA00023098"/>
    </source>
</evidence>
<organism evidence="13 14">
    <name type="scientific">Flavihumibacter stibioxidans</name>
    <dbReference type="NCBI Taxonomy" id="1834163"/>
    <lineage>
        <taxon>Bacteria</taxon>
        <taxon>Pseudomonadati</taxon>
        <taxon>Bacteroidota</taxon>
        <taxon>Chitinophagia</taxon>
        <taxon>Chitinophagales</taxon>
        <taxon>Chitinophagaceae</taxon>
        <taxon>Flavihumibacter</taxon>
    </lineage>
</organism>
<evidence type="ECO:0000256" key="3">
    <source>
        <dbReference type="ARBA" id="ARBA00022679"/>
    </source>
</evidence>
<dbReference type="Gene3D" id="2.60.200.40">
    <property type="match status" value="1"/>
</dbReference>
<dbReference type="InterPro" id="IPR017438">
    <property type="entry name" value="ATP-NAD_kinase_N"/>
</dbReference>
<keyword evidence="11" id="KW-1208">Phospholipid metabolism</keyword>
<evidence type="ECO:0000256" key="11">
    <source>
        <dbReference type="ARBA" id="ARBA00023264"/>
    </source>
</evidence>
<keyword evidence="7" id="KW-0067">ATP-binding</keyword>
<dbReference type="GO" id="GO:0016301">
    <property type="term" value="F:kinase activity"/>
    <property type="evidence" value="ECO:0007669"/>
    <property type="project" value="UniProtKB-KW"/>
</dbReference>
<keyword evidence="10" id="KW-0594">Phospholipid biosynthesis</keyword>
<evidence type="ECO:0000256" key="10">
    <source>
        <dbReference type="ARBA" id="ARBA00023209"/>
    </source>
</evidence>
<keyword evidence="3" id="KW-0808">Transferase</keyword>
<evidence type="ECO:0000256" key="7">
    <source>
        <dbReference type="ARBA" id="ARBA00022840"/>
    </source>
</evidence>
<keyword evidence="6 13" id="KW-0418">Kinase</keyword>